<dbReference type="NCBIfam" id="TIGR01891">
    <property type="entry name" value="amidohydrolases"/>
    <property type="match status" value="1"/>
</dbReference>
<dbReference type="PANTHER" id="PTHR11014">
    <property type="entry name" value="PEPTIDASE M20 FAMILY MEMBER"/>
    <property type="match status" value="1"/>
</dbReference>
<dbReference type="InterPro" id="IPR011650">
    <property type="entry name" value="Peptidase_M20_dimer"/>
</dbReference>
<feature type="binding site" evidence="2">
    <location>
        <position position="103"/>
    </location>
    <ligand>
        <name>Mn(2+)</name>
        <dbReference type="ChEBI" id="CHEBI:29035"/>
        <label>2</label>
    </ligand>
</feature>
<feature type="domain" description="Peptidase M20 dimerisation" evidence="3">
    <location>
        <begin position="184"/>
        <end position="279"/>
    </location>
</feature>
<dbReference type="FunFam" id="3.30.70.360:FF:000020">
    <property type="entry name" value="Peptidase, M20/M25/M40 family"/>
    <property type="match status" value="1"/>
</dbReference>
<dbReference type="AlphaFoldDB" id="A0AAP9J2N5"/>
<dbReference type="InterPro" id="IPR036264">
    <property type="entry name" value="Bact_exopeptidase_dim_dom"/>
</dbReference>
<protein>
    <submittedName>
        <fullName evidence="5">Amidohydrolase</fullName>
    </submittedName>
    <submittedName>
        <fullName evidence="4">M20 family metallopeptidase</fullName>
    </submittedName>
</protein>
<sequence length="403" mass="44739">MKTELFRRLDEKKERIIEIRRYLHAHPELSFQEENTAKYIAEFYTDKPCVVREHVGGNGVVVTIDSGKPGKTLAIRADFDALPITEQTGLPFASQNPGVMHACGHDGHTAYMLVLAETLMEMKDQLEGKVVILHQHAEETPPGGAIHMIQDGCLDGVDHVLGIHVMSTMETGRIFYREGPIQTGRAYFKVKILGKGGHGSSPHMANDAIVAASEFVCAVQTIVSRRLNPFDVGSITIGSFDGKGSFNVIKDAVELEGDVRAMTEETRSLIEQEIRRILSGLQEMFGITYELDYNNDYPVLVNDPAFTEFVVKSLTQSGIPEVTSIERCEPQPPSEDFAYYAQQRPSVFFYVGAMPDHGAYYPHHHPKFDINEDSLQIAAKAMGALVIDYMKEGGRDEDTNSSV</sequence>
<dbReference type="InterPro" id="IPR017439">
    <property type="entry name" value="Amidohydrolase"/>
</dbReference>
<dbReference type="EMBL" id="JAMDMM010000009">
    <property type="protein sequence ID" value="MCY9606238.1"/>
    <property type="molecule type" value="Genomic_DNA"/>
</dbReference>
<evidence type="ECO:0000259" key="3">
    <source>
        <dbReference type="Pfam" id="PF07687"/>
    </source>
</evidence>
<dbReference type="Proteomes" id="UP001209276">
    <property type="component" value="Unassembled WGS sequence"/>
</dbReference>
<comment type="similarity">
    <text evidence="1">Belongs to the peptidase M20 family.</text>
</comment>
<dbReference type="GO" id="GO:0046872">
    <property type="term" value="F:metal ion binding"/>
    <property type="evidence" value="ECO:0007669"/>
    <property type="project" value="UniProtKB-KW"/>
</dbReference>
<comment type="cofactor">
    <cofactor evidence="2">
        <name>Mn(2+)</name>
        <dbReference type="ChEBI" id="CHEBI:29035"/>
    </cofactor>
    <text evidence="2">The Mn(2+) ion enhances activity.</text>
</comment>
<dbReference type="PANTHER" id="PTHR11014:SF63">
    <property type="entry name" value="METALLOPEPTIDASE, PUTATIVE (AFU_ORTHOLOGUE AFUA_6G09600)-RELATED"/>
    <property type="match status" value="1"/>
</dbReference>
<keyword evidence="7" id="KW-1185">Reference proteome</keyword>
<reference evidence="5 6" key="1">
    <citation type="submission" date="2019-07" db="EMBL/GenBank/DDBJ databases">
        <title>Paenibacillus thiaminolyticus NRRL B-4156.</title>
        <authorList>
            <person name="Hehnly C."/>
            <person name="Zhang L."/>
        </authorList>
    </citation>
    <scope>NUCLEOTIDE SEQUENCE [LARGE SCALE GENOMIC DNA]</scope>
    <source>
        <strain evidence="5 6">NRRL B-4156</strain>
    </source>
</reference>
<dbReference type="GO" id="GO:0016787">
    <property type="term" value="F:hydrolase activity"/>
    <property type="evidence" value="ECO:0007669"/>
    <property type="project" value="InterPro"/>
</dbReference>
<keyword evidence="2" id="KW-0464">Manganese</keyword>
<dbReference type="SUPFAM" id="SSF55031">
    <property type="entry name" value="Bacterial exopeptidase dimerisation domain"/>
    <property type="match status" value="1"/>
</dbReference>
<dbReference type="FunFam" id="3.40.630.10:FF:000006">
    <property type="entry name" value="N-acetyldiaminopimelate deacetylase"/>
    <property type="match status" value="1"/>
</dbReference>
<gene>
    <name evidence="5" type="ORF">FLT43_21195</name>
    <name evidence="4" type="ORF">M5W83_03565</name>
</gene>
<dbReference type="InterPro" id="IPR002933">
    <property type="entry name" value="Peptidase_M20"/>
</dbReference>
<accession>A0AAP9J2N5</accession>
<feature type="binding site" evidence="2">
    <location>
        <position position="139"/>
    </location>
    <ligand>
        <name>Mn(2+)</name>
        <dbReference type="ChEBI" id="CHEBI:29035"/>
        <label>2</label>
    </ligand>
</feature>
<evidence type="ECO:0000256" key="2">
    <source>
        <dbReference type="PIRSR" id="PIRSR005962-1"/>
    </source>
</evidence>
<reference evidence="4 7" key="2">
    <citation type="submission" date="2022-05" db="EMBL/GenBank/DDBJ databases">
        <title>Genome Sequencing of Bee-Associated Microbes.</title>
        <authorList>
            <person name="Dunlap C."/>
        </authorList>
    </citation>
    <scope>NUCLEOTIDE SEQUENCE [LARGE SCALE GENOMIC DNA]</scope>
    <source>
        <strain evidence="4 7">NRRL B-14613</strain>
    </source>
</reference>
<organism evidence="5 6">
    <name type="scientific">Paenibacillus thiaminolyticus</name>
    <name type="common">Bacillus thiaminolyticus</name>
    <dbReference type="NCBI Taxonomy" id="49283"/>
    <lineage>
        <taxon>Bacteria</taxon>
        <taxon>Bacillati</taxon>
        <taxon>Bacillota</taxon>
        <taxon>Bacilli</taxon>
        <taxon>Bacillales</taxon>
        <taxon>Paenibacillaceae</taxon>
        <taxon>Paenibacillus</taxon>
    </lineage>
</organism>
<dbReference type="Gene3D" id="3.30.70.360">
    <property type="match status" value="1"/>
</dbReference>
<evidence type="ECO:0000313" key="4">
    <source>
        <dbReference type="EMBL" id="MCY9606238.1"/>
    </source>
</evidence>
<dbReference type="RefSeq" id="WP_087443084.1">
    <property type="nucleotide sequence ID" value="NZ_CABMNB010000030.1"/>
</dbReference>
<dbReference type="Pfam" id="PF07687">
    <property type="entry name" value="M20_dimer"/>
    <property type="match status" value="1"/>
</dbReference>
<dbReference type="EMBL" id="CP041405">
    <property type="protein sequence ID" value="QDM45714.1"/>
    <property type="molecule type" value="Genomic_DNA"/>
</dbReference>
<dbReference type="PIRSF" id="PIRSF005962">
    <property type="entry name" value="Pept_M20D_amidohydro"/>
    <property type="match status" value="1"/>
</dbReference>
<evidence type="ECO:0000313" key="7">
    <source>
        <dbReference type="Proteomes" id="UP001209276"/>
    </source>
</evidence>
<feature type="binding site" evidence="2">
    <location>
        <position position="164"/>
    </location>
    <ligand>
        <name>Mn(2+)</name>
        <dbReference type="ChEBI" id="CHEBI:29035"/>
        <label>2</label>
    </ligand>
</feature>
<dbReference type="Proteomes" id="UP000315377">
    <property type="component" value="Chromosome"/>
</dbReference>
<dbReference type="Gene3D" id="3.40.630.10">
    <property type="entry name" value="Zn peptidases"/>
    <property type="match status" value="1"/>
</dbReference>
<feature type="binding site" evidence="2">
    <location>
        <position position="105"/>
    </location>
    <ligand>
        <name>Mn(2+)</name>
        <dbReference type="ChEBI" id="CHEBI:29035"/>
        <label>2</label>
    </ligand>
</feature>
<dbReference type="SUPFAM" id="SSF53187">
    <property type="entry name" value="Zn-dependent exopeptidases"/>
    <property type="match status" value="1"/>
</dbReference>
<dbReference type="GeneID" id="76998479"/>
<proteinExistence type="inferred from homology"/>
<name>A0AAP9J2N5_PANTH</name>
<evidence type="ECO:0000313" key="6">
    <source>
        <dbReference type="Proteomes" id="UP000315377"/>
    </source>
</evidence>
<dbReference type="CDD" id="cd08021">
    <property type="entry name" value="M20_Acy1_YhaA-like"/>
    <property type="match status" value="1"/>
</dbReference>
<dbReference type="Pfam" id="PF01546">
    <property type="entry name" value="Peptidase_M20"/>
    <property type="match status" value="1"/>
</dbReference>
<keyword evidence="2" id="KW-0479">Metal-binding</keyword>
<evidence type="ECO:0000313" key="5">
    <source>
        <dbReference type="EMBL" id="QDM45714.1"/>
    </source>
</evidence>
<feature type="binding site" evidence="2">
    <location>
        <position position="364"/>
    </location>
    <ligand>
        <name>Mn(2+)</name>
        <dbReference type="ChEBI" id="CHEBI:29035"/>
        <label>2</label>
    </ligand>
</feature>
<evidence type="ECO:0000256" key="1">
    <source>
        <dbReference type="ARBA" id="ARBA00006153"/>
    </source>
</evidence>